<gene>
    <name evidence="2" type="ORF">DSCOOX_51540</name>
</gene>
<keyword evidence="3" id="KW-1185">Reference proteome</keyword>
<dbReference type="Pfam" id="PF13424">
    <property type="entry name" value="TPR_12"/>
    <property type="match status" value="1"/>
</dbReference>
<proteinExistence type="predicted"/>
<feature type="repeat" description="TPR" evidence="1">
    <location>
        <begin position="147"/>
        <end position="180"/>
    </location>
</feature>
<keyword evidence="1" id="KW-0802">TPR repeat</keyword>
<organism evidence="2 3">
    <name type="scientific">Desulfosarcina ovata subsp. ovata</name>
    <dbReference type="NCBI Taxonomy" id="2752305"/>
    <lineage>
        <taxon>Bacteria</taxon>
        <taxon>Pseudomonadati</taxon>
        <taxon>Thermodesulfobacteriota</taxon>
        <taxon>Desulfobacteria</taxon>
        <taxon>Desulfobacterales</taxon>
        <taxon>Desulfosarcinaceae</taxon>
        <taxon>Desulfosarcina</taxon>
    </lineage>
</organism>
<dbReference type="Gene3D" id="1.25.40.10">
    <property type="entry name" value="Tetratricopeptide repeat domain"/>
    <property type="match status" value="1"/>
</dbReference>
<evidence type="ECO:0000256" key="1">
    <source>
        <dbReference type="PROSITE-ProRule" id="PRU00339"/>
    </source>
</evidence>
<dbReference type="PROSITE" id="PS50005">
    <property type="entry name" value="TPR"/>
    <property type="match status" value="3"/>
</dbReference>
<dbReference type="EMBL" id="AP021879">
    <property type="protein sequence ID" value="BBO91974.1"/>
    <property type="molecule type" value="Genomic_DNA"/>
</dbReference>
<dbReference type="InterPro" id="IPR019734">
    <property type="entry name" value="TPR_rpt"/>
</dbReference>
<sequence length="199" mass="23164">MEKIRKKRLSEIIDAWSELKSAYGIEIARRYLSEFPNDGVAMVYLGMMYAEIHRYNESTSILKKAIRNLPNSGYEIAKAYSALGYLYQEKGNFRTAERWYRKALNEEPKNPFHHQHVGEILNIQGDFDSAEKYFRSVTDMPTSRLNDQAYLELGRVLKSKEMYSEALDCFKKALTYGADQECIDEEIFDVKEAIRIITS</sequence>
<accession>A0A5K8AJY8</accession>
<dbReference type="RefSeq" id="WP_155312791.1">
    <property type="nucleotide sequence ID" value="NZ_AP021879.1"/>
</dbReference>
<protein>
    <submittedName>
        <fullName evidence="2">Uncharacterized protein</fullName>
    </submittedName>
</protein>
<feature type="repeat" description="TPR" evidence="1">
    <location>
        <begin position="77"/>
        <end position="110"/>
    </location>
</feature>
<dbReference type="Pfam" id="PF13181">
    <property type="entry name" value="TPR_8"/>
    <property type="match status" value="1"/>
</dbReference>
<evidence type="ECO:0000313" key="3">
    <source>
        <dbReference type="Proteomes" id="UP000422108"/>
    </source>
</evidence>
<feature type="repeat" description="TPR" evidence="1">
    <location>
        <begin position="39"/>
        <end position="72"/>
    </location>
</feature>
<dbReference type="PANTHER" id="PTHR12558">
    <property type="entry name" value="CELL DIVISION CYCLE 16,23,27"/>
    <property type="match status" value="1"/>
</dbReference>
<dbReference type="PANTHER" id="PTHR12558:SF13">
    <property type="entry name" value="CELL DIVISION CYCLE PROTEIN 27 HOMOLOG"/>
    <property type="match status" value="1"/>
</dbReference>
<name>A0A5K8AJY8_9BACT</name>
<evidence type="ECO:0000313" key="2">
    <source>
        <dbReference type="EMBL" id="BBO91974.1"/>
    </source>
</evidence>
<dbReference type="PROSITE" id="PS50293">
    <property type="entry name" value="TPR_REGION"/>
    <property type="match status" value="1"/>
</dbReference>
<dbReference type="SMART" id="SM00028">
    <property type="entry name" value="TPR"/>
    <property type="match status" value="4"/>
</dbReference>
<dbReference type="InterPro" id="IPR011990">
    <property type="entry name" value="TPR-like_helical_dom_sf"/>
</dbReference>
<dbReference type="AlphaFoldDB" id="A0A5K8AJY8"/>
<dbReference type="SUPFAM" id="SSF48452">
    <property type="entry name" value="TPR-like"/>
    <property type="match status" value="1"/>
</dbReference>
<reference evidence="2 3" key="1">
    <citation type="submission" date="2019-11" db="EMBL/GenBank/DDBJ databases">
        <title>Comparative genomics of hydrocarbon-degrading Desulfosarcina strains.</title>
        <authorList>
            <person name="Watanabe M."/>
            <person name="Kojima H."/>
            <person name="Fukui M."/>
        </authorList>
    </citation>
    <scope>NUCLEOTIDE SEQUENCE [LARGE SCALE GENOMIC DNA]</scope>
    <source>
        <strain evidence="3">oXyS1</strain>
    </source>
</reference>
<dbReference type="Proteomes" id="UP000422108">
    <property type="component" value="Chromosome"/>
</dbReference>